<reference evidence="1 2" key="1">
    <citation type="journal article" date="2014" name="Genome Announc.">
        <title>Draft Genome Sequence of the Carrageenan-Degrading Bacterium Cellulophaga sp. Strain KL-A, Isolated from Decaying Marine Algae.</title>
        <authorList>
            <person name="Shan D."/>
            <person name="Ying J."/>
            <person name="Li X."/>
            <person name="Gao Z."/>
            <person name="Wei G."/>
            <person name="Shao Z."/>
        </authorList>
    </citation>
    <scope>NUCLEOTIDE SEQUENCE [LARGE SCALE GENOMIC DNA]</scope>
    <source>
        <strain evidence="1 2">KL-A</strain>
    </source>
</reference>
<name>A0ABN0RK41_9FLAO</name>
<accession>A0ABN0RK41</accession>
<evidence type="ECO:0000313" key="1">
    <source>
        <dbReference type="EMBL" id="EWH11460.1"/>
    </source>
</evidence>
<dbReference type="Proteomes" id="UP000019275">
    <property type="component" value="Unassembled WGS sequence"/>
</dbReference>
<keyword evidence="2" id="KW-1185">Reference proteome</keyword>
<comment type="caution">
    <text evidence="1">The sequence shown here is derived from an EMBL/GenBank/DDBJ whole genome shotgun (WGS) entry which is preliminary data.</text>
</comment>
<dbReference type="RefSeq" id="WP_034646883.1">
    <property type="nucleotide sequence ID" value="NZ_ARZX01000027.1"/>
</dbReference>
<organism evidence="1 2">
    <name type="scientific">Cellulophaga geojensis KL-A</name>
    <dbReference type="NCBI Taxonomy" id="1328323"/>
    <lineage>
        <taxon>Bacteria</taxon>
        <taxon>Pseudomonadati</taxon>
        <taxon>Bacteroidota</taxon>
        <taxon>Flavobacteriia</taxon>
        <taxon>Flavobacteriales</taxon>
        <taxon>Flavobacteriaceae</taxon>
        <taxon>Cellulophaga</taxon>
    </lineage>
</organism>
<sequence length="77" mass="8772">MTGQRTHLEVEESYLNKIKVDWGTKGSSRPDVFNTKTGDVYDYKFTKRQPSQLGKAQRVKNATNIPNIGNQTPIYPN</sequence>
<protein>
    <submittedName>
        <fullName evidence="1">Uncharacterized protein</fullName>
    </submittedName>
</protein>
<evidence type="ECO:0000313" key="2">
    <source>
        <dbReference type="Proteomes" id="UP000019275"/>
    </source>
</evidence>
<gene>
    <name evidence="1" type="ORF">KLA_15725</name>
</gene>
<proteinExistence type="predicted"/>
<dbReference type="EMBL" id="ARZX01000027">
    <property type="protein sequence ID" value="EWH11460.1"/>
    <property type="molecule type" value="Genomic_DNA"/>
</dbReference>